<dbReference type="SUPFAM" id="SSF48452">
    <property type="entry name" value="TPR-like"/>
    <property type="match status" value="1"/>
</dbReference>
<evidence type="ECO:0000256" key="5">
    <source>
        <dbReference type="ARBA" id="ARBA00022833"/>
    </source>
</evidence>
<evidence type="ECO:0000256" key="2">
    <source>
        <dbReference type="ARBA" id="ARBA00022670"/>
    </source>
</evidence>
<reference evidence="8 9" key="2">
    <citation type="journal article" date="2012" name="Int. J. Syst. Evol. Microbiol.">
        <title>Magnetococcus marinus gen. nov., sp. nov., a marine, magnetotactic bacterium that represents a novel lineage (Magnetococcaceae fam. nov.; Magnetococcales ord. nov.) at the base of the Alphaproteobacteria.</title>
        <authorList>
            <person name="Bazylinski D.A."/>
            <person name="Williams T.J."/>
            <person name="Lefevre C.T."/>
            <person name="Berg R.J."/>
            <person name="Zhang C.L."/>
            <person name="Bowser S.S."/>
            <person name="Dean A.J."/>
            <person name="Beveridge T.J."/>
        </authorList>
    </citation>
    <scope>NUCLEOTIDE SEQUENCE [LARGE SCALE GENOMIC DNA]</scope>
    <source>
        <strain evidence="9">ATCC BAA-1437 / JCM 17883 / MC-1</strain>
    </source>
</reference>
<proteinExistence type="predicted"/>
<name>A0LBW5_MAGMM</name>
<dbReference type="GO" id="GO:0051603">
    <property type="term" value="P:proteolysis involved in protein catabolic process"/>
    <property type="evidence" value="ECO:0007669"/>
    <property type="project" value="TreeGrafter"/>
</dbReference>
<evidence type="ECO:0000313" key="9">
    <source>
        <dbReference type="Proteomes" id="UP000002586"/>
    </source>
</evidence>
<comment type="cofactor">
    <cofactor evidence="1">
        <name>Zn(2+)</name>
        <dbReference type="ChEBI" id="CHEBI:29105"/>
    </cofactor>
</comment>
<dbReference type="PANTHER" id="PTHR22726">
    <property type="entry name" value="METALLOENDOPEPTIDASE OMA1"/>
    <property type="match status" value="1"/>
</dbReference>
<dbReference type="Gene3D" id="3.30.2010.10">
    <property type="entry name" value="Metalloproteases ('zincins'), catalytic domain"/>
    <property type="match status" value="1"/>
</dbReference>
<evidence type="ECO:0000259" key="7">
    <source>
        <dbReference type="Pfam" id="PF01435"/>
    </source>
</evidence>
<dbReference type="EMBL" id="CP000471">
    <property type="protein sequence ID" value="ABK45458.1"/>
    <property type="molecule type" value="Genomic_DNA"/>
</dbReference>
<dbReference type="GO" id="GO:0016020">
    <property type="term" value="C:membrane"/>
    <property type="evidence" value="ECO:0007669"/>
    <property type="project" value="TreeGrafter"/>
</dbReference>
<dbReference type="Pfam" id="PF01435">
    <property type="entry name" value="Peptidase_M48"/>
    <property type="match status" value="1"/>
</dbReference>
<evidence type="ECO:0000256" key="6">
    <source>
        <dbReference type="ARBA" id="ARBA00023049"/>
    </source>
</evidence>
<gene>
    <name evidence="8" type="ordered locus">Mmc1_2967</name>
</gene>
<evidence type="ECO:0000313" key="8">
    <source>
        <dbReference type="EMBL" id="ABK45458.1"/>
    </source>
</evidence>
<protein>
    <submittedName>
        <fullName evidence="8">Peptidase M48, Ste24p</fullName>
    </submittedName>
</protein>
<dbReference type="Gene3D" id="1.25.40.10">
    <property type="entry name" value="Tetratricopeptide repeat domain"/>
    <property type="match status" value="1"/>
</dbReference>
<keyword evidence="9" id="KW-1185">Reference proteome</keyword>
<dbReference type="GO" id="GO:0004222">
    <property type="term" value="F:metalloendopeptidase activity"/>
    <property type="evidence" value="ECO:0007669"/>
    <property type="project" value="InterPro"/>
</dbReference>
<evidence type="ECO:0000256" key="4">
    <source>
        <dbReference type="ARBA" id="ARBA00022801"/>
    </source>
</evidence>
<feature type="domain" description="Peptidase M48" evidence="7">
    <location>
        <begin position="82"/>
        <end position="266"/>
    </location>
</feature>
<keyword evidence="6" id="KW-0482">Metalloprotease</keyword>
<reference evidence="9" key="1">
    <citation type="journal article" date="2009" name="Appl. Environ. Microbiol.">
        <title>Complete genome sequence of the chemolithoautotrophic marine magnetotactic coccus strain MC-1.</title>
        <authorList>
            <person name="Schubbe S."/>
            <person name="Williams T.J."/>
            <person name="Xie G."/>
            <person name="Kiss H.E."/>
            <person name="Brettin T.S."/>
            <person name="Martinez D."/>
            <person name="Ross C.A."/>
            <person name="Schuler D."/>
            <person name="Cox B.L."/>
            <person name="Nealson K.H."/>
            <person name="Bazylinski D.A."/>
        </authorList>
    </citation>
    <scope>NUCLEOTIDE SEQUENCE [LARGE SCALE GENOMIC DNA]</scope>
    <source>
        <strain evidence="9">ATCC BAA-1437 / JCM 17883 / MC-1</strain>
    </source>
</reference>
<dbReference type="STRING" id="156889.Mmc1_2967"/>
<keyword evidence="3" id="KW-0479">Metal-binding</keyword>
<accession>A0LBW5</accession>
<dbReference type="KEGG" id="mgm:Mmc1_2967"/>
<dbReference type="eggNOG" id="COG4783">
    <property type="taxonomic scope" value="Bacteria"/>
</dbReference>
<dbReference type="InterPro" id="IPR051156">
    <property type="entry name" value="Mito/Outer_Membr_Metalloprot"/>
</dbReference>
<sequence length="453" mass="50184" precursor="true">MFHPPSRPPSSRRYSRRETLWLLSLTTAGWASSSLLSGCSVNPVTGEQQLMLMSPAQELAVDRQHAPQQFSNDFGAVQDEALNRYLTRVGQEMAQLSHRPQVPYNYRAVNATHVNAYTFPAGSTAVTRGILLEMQNEAELAALLGHELGHVNARHAAQRQTRSLFTQLGLSGIGYLSSYYSQTAGMLVNSLGGVTSKALLSSYSRDDERQADALGMAYMAKGGHNPAGMVGLMELLSAQSKQKPNALETMFATHPMSRERLSTAKRRFQESYRNHQAAPNNRARYMDHTATIRAQKPTIEWIQKADTALANKQVSQAESCLAKALKSTEDDYTALVKMAKIQLAKGDARGAKRYVELAKHSYPNEAQALHVAAITNLTSGNPSAAHEDLLAYERVVPGNPQTTFLQGKALDDMQRPSEAARYYRAYLRRGSRDAYSHYAQQRLQQWSQTNPQP</sequence>
<keyword evidence="5" id="KW-0862">Zinc</keyword>
<dbReference type="HOGENOM" id="CLU_039394_0_0_5"/>
<keyword evidence="2" id="KW-0645">Protease</keyword>
<dbReference type="GO" id="GO:0046872">
    <property type="term" value="F:metal ion binding"/>
    <property type="evidence" value="ECO:0007669"/>
    <property type="project" value="UniProtKB-KW"/>
</dbReference>
<dbReference type="Proteomes" id="UP000002586">
    <property type="component" value="Chromosome"/>
</dbReference>
<evidence type="ECO:0000256" key="3">
    <source>
        <dbReference type="ARBA" id="ARBA00022723"/>
    </source>
</evidence>
<dbReference type="OrthoDB" id="9810445at2"/>
<organism evidence="8 9">
    <name type="scientific">Magnetococcus marinus (strain ATCC BAA-1437 / JCM 17883 / MC-1)</name>
    <dbReference type="NCBI Taxonomy" id="156889"/>
    <lineage>
        <taxon>Bacteria</taxon>
        <taxon>Pseudomonadati</taxon>
        <taxon>Pseudomonadota</taxon>
        <taxon>Magnetococcia</taxon>
        <taxon>Magnetococcales</taxon>
        <taxon>Magnetococcaceae</taxon>
        <taxon>Magnetococcus</taxon>
    </lineage>
</organism>
<dbReference type="AlphaFoldDB" id="A0LBW5"/>
<dbReference type="InterPro" id="IPR011990">
    <property type="entry name" value="TPR-like_helical_dom_sf"/>
</dbReference>
<dbReference type="PANTHER" id="PTHR22726:SF1">
    <property type="entry name" value="METALLOENDOPEPTIDASE OMA1, MITOCHONDRIAL"/>
    <property type="match status" value="1"/>
</dbReference>
<evidence type="ECO:0000256" key="1">
    <source>
        <dbReference type="ARBA" id="ARBA00001947"/>
    </source>
</evidence>
<dbReference type="InterPro" id="IPR001915">
    <property type="entry name" value="Peptidase_M48"/>
</dbReference>
<keyword evidence="4" id="KW-0378">Hydrolase</keyword>
<dbReference type="RefSeq" id="WP_011714522.1">
    <property type="nucleotide sequence ID" value="NC_008576.1"/>
</dbReference>